<evidence type="ECO:0000313" key="3">
    <source>
        <dbReference type="EMBL" id="WAZ26338.1"/>
    </source>
</evidence>
<protein>
    <submittedName>
        <fullName evidence="3">FIST C-terminal domain-containing protein</fullName>
    </submittedName>
</protein>
<dbReference type="Proteomes" id="UP001164439">
    <property type="component" value="Chromosome"/>
</dbReference>
<dbReference type="InterPro" id="IPR019494">
    <property type="entry name" value="FIST_C"/>
</dbReference>
<dbReference type="Pfam" id="PF10442">
    <property type="entry name" value="FIST_C"/>
    <property type="match status" value="1"/>
</dbReference>
<dbReference type="SMART" id="SM01204">
    <property type="entry name" value="FIST_C"/>
    <property type="match status" value="1"/>
</dbReference>
<sequence length="390" mass="40835">MNHTSPPRSGVVRAHATGPVHRAVTRLVTELERGLTGRGATALLYFASSSYDPTVLAPAIAAHFPHTVAIGCSTAGEFTDLRNGTGGISAVVLPDDVVTHAAAALGDLGEDPGRGTAAALGALERLTHSQLRHLDTARHVGFVLIDGVRGAEEEVNDMLGNAAPLLDFVGGSAGDDFALRSTWVAVGADVSYEGVALMVCRSAAPYRVVKTCSFTPTGQVLRVTRADPASRLVHEFDGRPAAEAYADAVGLAVTALDVDVFMDRPVGLMIDNHPWIRTPQAVAPGGGLHFWAQIMPGMEVEIMRSGDLLTDTRAVLRRARLDLGGAAGAVLFNCGFRRLEMDAKGLSPAFPTALDGIPTAGFHTYGESWLGHVNQTLTGVVFGSSAGRLC</sequence>
<keyword evidence="4" id="KW-1185">Reference proteome</keyword>
<dbReference type="PANTHER" id="PTHR40252:SF2">
    <property type="entry name" value="BLR0328 PROTEIN"/>
    <property type="match status" value="1"/>
</dbReference>
<gene>
    <name evidence="3" type="ORF">STRCI_007902</name>
</gene>
<dbReference type="EMBL" id="CP114413">
    <property type="protein sequence ID" value="WAZ26338.1"/>
    <property type="molecule type" value="Genomic_DNA"/>
</dbReference>
<evidence type="ECO:0000259" key="1">
    <source>
        <dbReference type="SMART" id="SM00897"/>
    </source>
</evidence>
<accession>A0ABY7KP36</accession>
<name>A0ABY7KP36_9ACTN</name>
<dbReference type="PANTHER" id="PTHR40252">
    <property type="entry name" value="BLR0328 PROTEIN"/>
    <property type="match status" value="1"/>
</dbReference>
<evidence type="ECO:0000313" key="4">
    <source>
        <dbReference type="Proteomes" id="UP001164439"/>
    </source>
</evidence>
<dbReference type="InterPro" id="IPR013702">
    <property type="entry name" value="FIST_domain_N"/>
</dbReference>
<reference evidence="3" key="1">
    <citation type="submission" date="2022-12" db="EMBL/GenBank/DDBJ databases">
        <authorList>
            <person name="Ruckert C."/>
            <person name="Busche T."/>
            <person name="Kalinowski J."/>
            <person name="Wittmann C."/>
        </authorList>
    </citation>
    <scope>NUCLEOTIDE SEQUENCE</scope>
    <source>
        <strain evidence="3">DSM 40467</strain>
    </source>
</reference>
<dbReference type="SMART" id="SM00897">
    <property type="entry name" value="FIST"/>
    <property type="match status" value="1"/>
</dbReference>
<feature type="domain" description="FIST" evidence="1">
    <location>
        <begin position="39"/>
        <end position="240"/>
    </location>
</feature>
<dbReference type="RefSeq" id="WP_269663822.1">
    <property type="nucleotide sequence ID" value="NZ_CP114413.1"/>
</dbReference>
<proteinExistence type="predicted"/>
<organism evidence="3 4">
    <name type="scientific">Streptomyces cinnabarinus</name>
    <dbReference type="NCBI Taxonomy" id="67287"/>
    <lineage>
        <taxon>Bacteria</taxon>
        <taxon>Bacillati</taxon>
        <taxon>Actinomycetota</taxon>
        <taxon>Actinomycetes</taxon>
        <taxon>Kitasatosporales</taxon>
        <taxon>Streptomycetaceae</taxon>
        <taxon>Streptomyces</taxon>
    </lineage>
</organism>
<evidence type="ECO:0000259" key="2">
    <source>
        <dbReference type="SMART" id="SM01204"/>
    </source>
</evidence>
<dbReference type="Pfam" id="PF08495">
    <property type="entry name" value="FIST"/>
    <property type="match status" value="1"/>
</dbReference>
<feature type="domain" description="FIST C-domain" evidence="2">
    <location>
        <begin position="241"/>
        <end position="373"/>
    </location>
</feature>